<evidence type="ECO:0000259" key="13">
    <source>
        <dbReference type="Pfam" id="PF01636"/>
    </source>
</evidence>
<evidence type="ECO:0000256" key="9">
    <source>
        <dbReference type="ARBA" id="ARBA00048925"/>
    </source>
</evidence>
<dbReference type="Gene3D" id="3.90.1200.10">
    <property type="match status" value="1"/>
</dbReference>
<keyword evidence="6 10" id="KW-0418">Kinase</keyword>
<dbReference type="EMBL" id="CP011507">
    <property type="protein sequence ID" value="AKS08252.1"/>
    <property type="molecule type" value="Genomic_DNA"/>
</dbReference>
<dbReference type="Pfam" id="PF01636">
    <property type="entry name" value="APH"/>
    <property type="match status" value="1"/>
</dbReference>
<protein>
    <recommendedName>
        <fullName evidence="3">Aminoglycoside 3'-phosphotransferase</fullName>
        <ecNumber evidence="2">2.7.1.95</ecNumber>
    </recommendedName>
</protein>
<accession>A0A0H5AUY1</accession>
<gene>
    <name evidence="14" type="ORF">AA957_19685</name>
</gene>
<evidence type="ECO:0000313" key="15">
    <source>
        <dbReference type="Proteomes" id="UP000036608"/>
    </source>
</evidence>
<sequence>MNIPKKWRERFPHALIEQQAIGESRADVFRLRQDDGTDLFLKSEPVEELGELADEIQRLQWLRQMDMPAPAVLDEVTEHQRHWLLMTTVPGRDLASASELSAERIINILATALRTLHQVPVALCPFDHSLEQRIARSQEHVRVGLVDATDFDDERLGRSAEDVLAELLSTQPKTHDLVVAHGDACLPNFMAADGHFSGFIDCGRLGISDRYQDLALAARSIERNLDQAWVKPFFEIYGVEPDEQRMKFYCLLDEFF</sequence>
<dbReference type="InterPro" id="IPR024165">
    <property type="entry name" value="Kan/Strep_kinase"/>
</dbReference>
<feature type="binding site" evidence="12">
    <location>
        <position position="201"/>
    </location>
    <ligand>
        <name>Mg(2+)</name>
        <dbReference type="ChEBI" id="CHEBI:18420"/>
    </ligand>
</feature>
<dbReference type="CDD" id="cd05150">
    <property type="entry name" value="APH"/>
    <property type="match status" value="1"/>
</dbReference>
<evidence type="ECO:0000256" key="3">
    <source>
        <dbReference type="ARBA" id="ARBA00017903"/>
    </source>
</evidence>
<proteinExistence type="inferred from homology"/>
<dbReference type="Gene3D" id="3.30.200.20">
    <property type="entry name" value="Phosphorylase Kinase, domain 1"/>
    <property type="match status" value="1"/>
</dbReference>
<keyword evidence="5 10" id="KW-0547">Nucleotide-binding</keyword>
<dbReference type="EC" id="2.7.1.95" evidence="2"/>
<keyword evidence="7 10" id="KW-0067">ATP-binding</keyword>
<comment type="similarity">
    <text evidence="1 10">Belongs to the aminoglycoside phosphotransferase family.</text>
</comment>
<keyword evidence="12" id="KW-0460">Magnesium</keyword>
<evidence type="ECO:0000313" key="14">
    <source>
        <dbReference type="EMBL" id="AKS08252.1"/>
    </source>
</evidence>
<dbReference type="KEGG" id="ptv:AA957_19685"/>
<reference evidence="14 15" key="1">
    <citation type="journal article" date="2015" name="Genome Announc.">
        <title>Complete Genome Sequence of the Rhizobacterium Pseudomonas trivialis Strain IHBB745 with Multiple Plant Growth-Promoting Activities and Tolerance to Desiccation and Alkalinity.</title>
        <authorList>
            <person name="Gulati A."/>
            <person name="Swarnkar M.K."/>
            <person name="Vyas P."/>
            <person name="Rahi P."/>
            <person name="Thakur R."/>
            <person name="Thakur N."/>
            <person name="Singh A.K."/>
        </authorList>
    </citation>
    <scope>NUCLEOTIDE SEQUENCE [LARGE SCALE GENOMIC DNA]</scope>
    <source>
        <strain evidence="15">745</strain>
    </source>
</reference>
<keyword evidence="4 10" id="KW-0808">Transferase</keyword>
<feature type="binding site" evidence="12">
    <location>
        <position position="188"/>
    </location>
    <ligand>
        <name>Mg(2+)</name>
        <dbReference type="ChEBI" id="CHEBI:18420"/>
    </ligand>
</feature>
<keyword evidence="12" id="KW-0479">Metal-binding</keyword>
<evidence type="ECO:0000256" key="12">
    <source>
        <dbReference type="PIRSR" id="PIRSR000706-2"/>
    </source>
</evidence>
<evidence type="ECO:0000256" key="4">
    <source>
        <dbReference type="ARBA" id="ARBA00022679"/>
    </source>
</evidence>
<dbReference type="SUPFAM" id="SSF56112">
    <property type="entry name" value="Protein kinase-like (PK-like)"/>
    <property type="match status" value="1"/>
</dbReference>
<dbReference type="GO" id="GO:0046872">
    <property type="term" value="F:metal ion binding"/>
    <property type="evidence" value="ECO:0007669"/>
    <property type="project" value="UniProtKB-KW"/>
</dbReference>
<keyword evidence="8 10" id="KW-0046">Antibiotic resistance</keyword>
<dbReference type="GO" id="GO:0005524">
    <property type="term" value="F:ATP binding"/>
    <property type="evidence" value="ECO:0007669"/>
    <property type="project" value="UniProtKB-KW"/>
</dbReference>
<feature type="active site" description="Proton acceptor" evidence="11">
    <location>
        <position position="183"/>
    </location>
</feature>
<reference evidence="15" key="2">
    <citation type="submission" date="2015-05" db="EMBL/GenBank/DDBJ databases">
        <authorList>
            <person name="Swarnkar M.K."/>
            <person name="Vyas P."/>
            <person name="Rahi P."/>
            <person name="Thakur R."/>
            <person name="Thakur N."/>
            <person name="Singh A.K."/>
            <person name="Gulati A."/>
        </authorList>
    </citation>
    <scope>NUCLEOTIDE SEQUENCE [LARGE SCALE GENOMIC DNA]</scope>
    <source>
        <strain evidence="15">745</strain>
    </source>
</reference>
<name>A0A0H5AUY1_9PSED</name>
<dbReference type="Proteomes" id="UP000036608">
    <property type="component" value="Chromosome"/>
</dbReference>
<dbReference type="AlphaFoldDB" id="A0A0H5AUY1"/>
<dbReference type="InterPro" id="IPR051678">
    <property type="entry name" value="AGP_Transferase"/>
</dbReference>
<evidence type="ECO:0000256" key="2">
    <source>
        <dbReference type="ARBA" id="ARBA00012193"/>
    </source>
</evidence>
<dbReference type="GO" id="GO:0008910">
    <property type="term" value="F:kanamycin kinase activity"/>
    <property type="evidence" value="ECO:0007669"/>
    <property type="project" value="UniProtKB-EC"/>
</dbReference>
<feature type="domain" description="Aminoglycoside phosphotransferase" evidence="13">
    <location>
        <begin position="24"/>
        <end position="249"/>
    </location>
</feature>
<evidence type="ECO:0000256" key="5">
    <source>
        <dbReference type="ARBA" id="ARBA00022741"/>
    </source>
</evidence>
<evidence type="ECO:0000256" key="10">
    <source>
        <dbReference type="PIRNR" id="PIRNR000706"/>
    </source>
</evidence>
<evidence type="ECO:0000256" key="8">
    <source>
        <dbReference type="ARBA" id="ARBA00023251"/>
    </source>
</evidence>
<dbReference type="PATRIC" id="fig|200450.3.peg.4038"/>
<comment type="catalytic activity">
    <reaction evidence="9">
        <text>kanamycin A + ATP = kanamycin 3'-phosphate + ADP + H(+)</text>
        <dbReference type="Rhea" id="RHEA:24256"/>
        <dbReference type="ChEBI" id="CHEBI:15378"/>
        <dbReference type="ChEBI" id="CHEBI:30616"/>
        <dbReference type="ChEBI" id="CHEBI:57909"/>
        <dbReference type="ChEBI" id="CHEBI:58214"/>
        <dbReference type="ChEBI" id="CHEBI:456216"/>
        <dbReference type="EC" id="2.7.1.95"/>
    </reaction>
</comment>
<dbReference type="PANTHER" id="PTHR21310:SF41">
    <property type="entry name" value="3'-PHOSPHOTRANSFERASE, PUTATIVE-RELATED"/>
    <property type="match status" value="1"/>
</dbReference>
<organism evidence="14 15">
    <name type="scientific">Pseudomonas trivialis</name>
    <dbReference type="NCBI Taxonomy" id="200450"/>
    <lineage>
        <taxon>Bacteria</taxon>
        <taxon>Pseudomonadati</taxon>
        <taxon>Pseudomonadota</taxon>
        <taxon>Gammaproteobacteria</taxon>
        <taxon>Pseudomonadales</taxon>
        <taxon>Pseudomonadaceae</taxon>
        <taxon>Pseudomonas</taxon>
    </lineage>
</organism>
<evidence type="ECO:0000256" key="7">
    <source>
        <dbReference type="ARBA" id="ARBA00022840"/>
    </source>
</evidence>
<dbReference type="InterPro" id="IPR002575">
    <property type="entry name" value="Aminoglycoside_PTrfase"/>
</dbReference>
<dbReference type="PIRSF" id="PIRSF000706">
    <property type="entry name" value="Kanamycin_kin"/>
    <property type="match status" value="1"/>
</dbReference>
<dbReference type="GO" id="GO:0046677">
    <property type="term" value="P:response to antibiotic"/>
    <property type="evidence" value="ECO:0007669"/>
    <property type="project" value="UniProtKB-KW"/>
</dbReference>
<dbReference type="NCBIfam" id="NF032898">
    <property type="entry name" value="APH_3p_II"/>
    <property type="match status" value="1"/>
</dbReference>
<dbReference type="OrthoDB" id="3806873at2"/>
<dbReference type="RefSeq" id="WP_049711654.1">
    <property type="nucleotide sequence ID" value="NZ_CP011507.1"/>
</dbReference>
<dbReference type="InterPro" id="IPR011009">
    <property type="entry name" value="Kinase-like_dom_sf"/>
</dbReference>
<evidence type="ECO:0000256" key="6">
    <source>
        <dbReference type="ARBA" id="ARBA00022777"/>
    </source>
</evidence>
<evidence type="ECO:0000256" key="11">
    <source>
        <dbReference type="PIRSR" id="PIRSR000706-1"/>
    </source>
</evidence>
<evidence type="ECO:0000256" key="1">
    <source>
        <dbReference type="ARBA" id="ARBA00006219"/>
    </source>
</evidence>
<dbReference type="NCBIfam" id="NF033068">
    <property type="entry name" value="APH_3p"/>
    <property type="match status" value="1"/>
</dbReference>
<dbReference type="PANTHER" id="PTHR21310">
    <property type="entry name" value="AMINOGLYCOSIDE PHOSPHOTRANSFERASE-RELATED-RELATED"/>
    <property type="match status" value="1"/>
</dbReference>